<keyword evidence="5" id="KW-0813">Transport</keyword>
<dbReference type="GO" id="GO:0016020">
    <property type="term" value="C:membrane"/>
    <property type="evidence" value="ECO:0007669"/>
    <property type="project" value="UniProtKB-SubCell"/>
</dbReference>
<keyword evidence="10" id="KW-0472">Membrane</keyword>
<evidence type="ECO:0000256" key="10">
    <source>
        <dbReference type="ARBA" id="ARBA00023136"/>
    </source>
</evidence>
<dbReference type="InterPro" id="IPR045187">
    <property type="entry name" value="CcO_II"/>
</dbReference>
<evidence type="ECO:0000256" key="4">
    <source>
        <dbReference type="ARBA" id="ARBA00012949"/>
    </source>
</evidence>
<dbReference type="AlphaFoldDB" id="A0A2V0NXI3"/>
<dbReference type="EC" id="7.1.1.9" evidence="4"/>
<evidence type="ECO:0000256" key="12">
    <source>
        <dbReference type="ARBA" id="ARBA00049512"/>
    </source>
</evidence>
<dbReference type="FunFam" id="2.60.40.420:FF:000063">
    <property type="entry name" value="Cytochrome c oxidase subunit 2, putative"/>
    <property type="match status" value="1"/>
</dbReference>
<evidence type="ECO:0000256" key="8">
    <source>
        <dbReference type="ARBA" id="ARBA00022982"/>
    </source>
</evidence>
<feature type="domain" description="Cytochrome oxidase subunit II copper A binding" evidence="13">
    <location>
        <begin position="27"/>
        <end position="156"/>
    </location>
</feature>
<name>A0A2V0NXI3_9CHLO</name>
<dbReference type="PANTHER" id="PTHR22888:SF9">
    <property type="entry name" value="CYTOCHROME C OXIDASE SUBUNIT 2"/>
    <property type="match status" value="1"/>
</dbReference>
<keyword evidence="15" id="KW-1185">Reference proteome</keyword>
<dbReference type="PANTHER" id="PTHR22888">
    <property type="entry name" value="CYTOCHROME C OXIDASE, SUBUNIT II"/>
    <property type="match status" value="1"/>
</dbReference>
<dbReference type="PRINTS" id="PR01166">
    <property type="entry name" value="CYCOXIDASEII"/>
</dbReference>
<evidence type="ECO:0000256" key="5">
    <source>
        <dbReference type="ARBA" id="ARBA00022448"/>
    </source>
</evidence>
<dbReference type="GO" id="GO:0042773">
    <property type="term" value="P:ATP synthesis coupled electron transport"/>
    <property type="evidence" value="ECO:0007669"/>
    <property type="project" value="TreeGrafter"/>
</dbReference>
<dbReference type="Gene3D" id="2.60.40.420">
    <property type="entry name" value="Cupredoxins - blue copper proteins"/>
    <property type="match status" value="1"/>
</dbReference>
<keyword evidence="8" id="KW-0249">Electron transport</keyword>
<dbReference type="PROSITE" id="PS00078">
    <property type="entry name" value="COX2"/>
    <property type="match status" value="1"/>
</dbReference>
<evidence type="ECO:0000313" key="15">
    <source>
        <dbReference type="Proteomes" id="UP000247498"/>
    </source>
</evidence>
<sequence>MVDSAKEAIKAKLKADPNFRAELRDRVKAALLAKANGEGLKTAEYSFDSYMLTDPEPGQLRLLDVDERLVLPTNSLIRLLVTSTDVIHSWAVPSLGIKIDAVPGRLNQVWLTIQRPGVFYGQCSELCGANHSFMPIVVEAVTPRQWIQQYLPKWMS</sequence>
<comment type="subcellular location">
    <subcellularLocation>
        <location evidence="2">Membrane</location>
    </subcellularLocation>
</comment>
<dbReference type="Pfam" id="PF00116">
    <property type="entry name" value="COX2"/>
    <property type="match status" value="1"/>
</dbReference>
<evidence type="ECO:0000256" key="2">
    <source>
        <dbReference type="ARBA" id="ARBA00004370"/>
    </source>
</evidence>
<comment type="similarity">
    <text evidence="3">Belongs to the cytochrome c oxidase subunit 2 family.</text>
</comment>
<evidence type="ECO:0000313" key="14">
    <source>
        <dbReference type="EMBL" id="GBF89637.1"/>
    </source>
</evidence>
<dbReference type="InterPro" id="IPR002429">
    <property type="entry name" value="CcO_II-like_C"/>
</dbReference>
<evidence type="ECO:0000256" key="7">
    <source>
        <dbReference type="ARBA" id="ARBA00022967"/>
    </source>
</evidence>
<evidence type="ECO:0000256" key="6">
    <source>
        <dbReference type="ARBA" id="ARBA00022723"/>
    </source>
</evidence>
<dbReference type="InterPro" id="IPR001505">
    <property type="entry name" value="Copper_CuA"/>
</dbReference>
<dbReference type="GO" id="GO:0005507">
    <property type="term" value="F:copper ion binding"/>
    <property type="evidence" value="ECO:0007669"/>
    <property type="project" value="InterPro"/>
</dbReference>
<evidence type="ECO:0000256" key="1">
    <source>
        <dbReference type="ARBA" id="ARBA00001935"/>
    </source>
</evidence>
<keyword evidence="9" id="KW-0186">Copper</keyword>
<gene>
    <name evidence="14" type="ORF">Rsub_02355</name>
</gene>
<dbReference type="Proteomes" id="UP000247498">
    <property type="component" value="Unassembled WGS sequence"/>
</dbReference>
<evidence type="ECO:0000256" key="9">
    <source>
        <dbReference type="ARBA" id="ARBA00023008"/>
    </source>
</evidence>
<dbReference type="InterPro" id="IPR034210">
    <property type="entry name" value="CcO_II_C"/>
</dbReference>
<dbReference type="InterPro" id="IPR008972">
    <property type="entry name" value="Cupredoxin"/>
</dbReference>
<dbReference type="InParanoid" id="A0A2V0NXI3"/>
<proteinExistence type="inferred from homology"/>
<keyword evidence="7" id="KW-1278">Translocase</keyword>
<accession>A0A2V0NXI3</accession>
<comment type="caution">
    <text evidence="14">The sequence shown here is derived from an EMBL/GenBank/DDBJ whole genome shotgun (WGS) entry which is preliminary data.</text>
</comment>
<dbReference type="EMBL" id="BDRX01000011">
    <property type="protein sequence ID" value="GBF89637.1"/>
    <property type="molecule type" value="Genomic_DNA"/>
</dbReference>
<comment type="catalytic activity">
    <reaction evidence="12">
        <text>4 Fe(II)-[cytochrome c] + O2 + 8 H(+)(in) = 4 Fe(III)-[cytochrome c] + 2 H2O + 4 H(+)(out)</text>
        <dbReference type="Rhea" id="RHEA:11436"/>
        <dbReference type="Rhea" id="RHEA-COMP:10350"/>
        <dbReference type="Rhea" id="RHEA-COMP:14399"/>
        <dbReference type="ChEBI" id="CHEBI:15377"/>
        <dbReference type="ChEBI" id="CHEBI:15378"/>
        <dbReference type="ChEBI" id="CHEBI:15379"/>
        <dbReference type="ChEBI" id="CHEBI:29033"/>
        <dbReference type="ChEBI" id="CHEBI:29034"/>
        <dbReference type="EC" id="7.1.1.9"/>
    </reaction>
    <physiologicalReaction direction="left-to-right" evidence="12">
        <dbReference type="Rhea" id="RHEA:11437"/>
    </physiologicalReaction>
</comment>
<evidence type="ECO:0000256" key="3">
    <source>
        <dbReference type="ARBA" id="ARBA00007866"/>
    </source>
</evidence>
<keyword evidence="6" id="KW-0479">Metal-binding</keyword>
<evidence type="ECO:0000256" key="11">
    <source>
        <dbReference type="ARBA" id="ARBA00031389"/>
    </source>
</evidence>
<dbReference type="OrthoDB" id="539285at2759"/>
<dbReference type="GO" id="GO:0004129">
    <property type="term" value="F:cytochrome-c oxidase activity"/>
    <property type="evidence" value="ECO:0007669"/>
    <property type="project" value="UniProtKB-EC"/>
</dbReference>
<dbReference type="CDD" id="cd13912">
    <property type="entry name" value="CcO_II_C"/>
    <property type="match status" value="1"/>
</dbReference>
<dbReference type="SUPFAM" id="SSF49503">
    <property type="entry name" value="Cupredoxins"/>
    <property type="match status" value="1"/>
</dbReference>
<organism evidence="14 15">
    <name type="scientific">Raphidocelis subcapitata</name>
    <dbReference type="NCBI Taxonomy" id="307507"/>
    <lineage>
        <taxon>Eukaryota</taxon>
        <taxon>Viridiplantae</taxon>
        <taxon>Chlorophyta</taxon>
        <taxon>core chlorophytes</taxon>
        <taxon>Chlorophyceae</taxon>
        <taxon>CS clade</taxon>
        <taxon>Sphaeropleales</taxon>
        <taxon>Selenastraceae</taxon>
        <taxon>Raphidocelis</taxon>
    </lineage>
</organism>
<dbReference type="PROSITE" id="PS50857">
    <property type="entry name" value="COX2_CUA"/>
    <property type="match status" value="1"/>
</dbReference>
<comment type="cofactor">
    <cofactor evidence="1">
        <name>Cu cation</name>
        <dbReference type="ChEBI" id="CHEBI:23378"/>
    </cofactor>
</comment>
<protein>
    <recommendedName>
        <fullName evidence="4">cytochrome-c oxidase</fullName>
        <ecNumber evidence="4">7.1.1.9</ecNumber>
    </recommendedName>
    <alternativeName>
        <fullName evidence="11">Cytochrome c oxidase polypeptide II</fullName>
    </alternativeName>
</protein>
<reference evidence="14 15" key="1">
    <citation type="journal article" date="2018" name="Sci. Rep.">
        <title>Raphidocelis subcapitata (=Pseudokirchneriella subcapitata) provides an insight into genome evolution and environmental adaptations in the Sphaeropleales.</title>
        <authorList>
            <person name="Suzuki S."/>
            <person name="Yamaguchi H."/>
            <person name="Nakajima N."/>
            <person name="Kawachi M."/>
        </authorList>
    </citation>
    <scope>NUCLEOTIDE SEQUENCE [LARGE SCALE GENOMIC DNA]</scope>
    <source>
        <strain evidence="14 15">NIES-35</strain>
    </source>
</reference>
<evidence type="ECO:0000259" key="13">
    <source>
        <dbReference type="PROSITE" id="PS50857"/>
    </source>
</evidence>
<dbReference type="STRING" id="307507.A0A2V0NXI3"/>